<proteinExistence type="predicted"/>
<comment type="caution">
    <text evidence="1">The sequence shown here is derived from an EMBL/GenBank/DDBJ whole genome shotgun (WGS) entry which is preliminary data.</text>
</comment>
<gene>
    <name evidence="1" type="ORF">B4N89_02455</name>
</gene>
<dbReference type="STRING" id="159449.B4N89_02455"/>
<dbReference type="GO" id="GO:0000287">
    <property type="term" value="F:magnesium ion binding"/>
    <property type="evidence" value="ECO:0007669"/>
    <property type="project" value="InterPro"/>
</dbReference>
<dbReference type="GO" id="GO:0006281">
    <property type="term" value="P:DNA repair"/>
    <property type="evidence" value="ECO:0007669"/>
    <property type="project" value="InterPro"/>
</dbReference>
<dbReference type="SUPFAM" id="SSF103084">
    <property type="entry name" value="Holliday junction resolvase RusA"/>
    <property type="match status" value="1"/>
</dbReference>
<dbReference type="EMBL" id="MWQN01000001">
    <property type="protein sequence ID" value="OPC79959.1"/>
    <property type="molecule type" value="Genomic_DNA"/>
</dbReference>
<evidence type="ECO:0000313" key="1">
    <source>
        <dbReference type="EMBL" id="OPC79959.1"/>
    </source>
</evidence>
<evidence type="ECO:0000313" key="2">
    <source>
        <dbReference type="Proteomes" id="UP000190037"/>
    </source>
</evidence>
<evidence type="ECO:0008006" key="3">
    <source>
        <dbReference type="Google" id="ProtNLM"/>
    </source>
</evidence>
<reference evidence="1 2" key="1">
    <citation type="submission" date="2017-03" db="EMBL/GenBank/DDBJ databases">
        <title>Draft genome sequence of Streptomyces scabrisporus NF3, endophyte isolated from Amphipterygium adstringens.</title>
        <authorList>
            <person name="Vazquez M."/>
            <person name="Ceapa C.D."/>
            <person name="Rodriguez Luna D."/>
            <person name="Sanchez Esquivel S."/>
        </authorList>
    </citation>
    <scope>NUCLEOTIDE SEQUENCE [LARGE SCALE GENOMIC DNA]</scope>
    <source>
        <strain evidence="1 2">NF3</strain>
    </source>
</reference>
<sequence length="140" mass="15622">MTIDDIARAHAQLDRALRTTAHVIVMPTGLRLMNSNERPHPRVRALRTKALREAAREMAMLADLPHLNRAHIYCHLRATNRARRDPGNWYPSAKACVDGLVDAGVLDDDDHTRVIGPDMRLAPEVVRGGQLVITLIELPS</sequence>
<accession>A0A1T3NT03</accession>
<dbReference type="AlphaFoldDB" id="A0A1T3NT03"/>
<dbReference type="GO" id="GO:0006310">
    <property type="term" value="P:DNA recombination"/>
    <property type="evidence" value="ECO:0007669"/>
    <property type="project" value="InterPro"/>
</dbReference>
<name>A0A1T3NT03_9ACTN</name>
<dbReference type="Gene3D" id="3.30.1330.70">
    <property type="entry name" value="Holliday junction resolvase RusA"/>
    <property type="match status" value="1"/>
</dbReference>
<keyword evidence="2" id="KW-1185">Reference proteome</keyword>
<dbReference type="RefSeq" id="WP_078974226.1">
    <property type="nucleotide sequence ID" value="NZ_MWQN01000001.1"/>
</dbReference>
<protein>
    <recommendedName>
        <fullName evidence="3">Holliday junction resolvase</fullName>
    </recommendedName>
</protein>
<dbReference type="InterPro" id="IPR036614">
    <property type="entry name" value="RusA-like_sf"/>
</dbReference>
<organism evidence="1 2">
    <name type="scientific">Embleya scabrispora</name>
    <dbReference type="NCBI Taxonomy" id="159449"/>
    <lineage>
        <taxon>Bacteria</taxon>
        <taxon>Bacillati</taxon>
        <taxon>Actinomycetota</taxon>
        <taxon>Actinomycetes</taxon>
        <taxon>Kitasatosporales</taxon>
        <taxon>Streptomycetaceae</taxon>
        <taxon>Embleya</taxon>
    </lineage>
</organism>
<dbReference type="Proteomes" id="UP000190037">
    <property type="component" value="Unassembled WGS sequence"/>
</dbReference>
<dbReference type="OrthoDB" id="3237255at2"/>